<sequence>MMCAISKNGYQLVAESPLKGDSLIGIQFRNVSCKVNQFLAHVCDFASVWLIVLVGCERLILLYRKTRTLTTEK</sequence>
<gene>
    <name evidence="2" type="ORF">ANCDUO_06791</name>
</gene>
<accession>A0A0C2DK86</accession>
<evidence type="ECO:0000313" key="2">
    <source>
        <dbReference type="EMBL" id="KIH62922.1"/>
    </source>
</evidence>
<evidence type="ECO:0000313" key="3">
    <source>
        <dbReference type="Proteomes" id="UP000054047"/>
    </source>
</evidence>
<keyword evidence="1" id="KW-1133">Transmembrane helix</keyword>
<organism evidence="2 3">
    <name type="scientific">Ancylostoma duodenale</name>
    <dbReference type="NCBI Taxonomy" id="51022"/>
    <lineage>
        <taxon>Eukaryota</taxon>
        <taxon>Metazoa</taxon>
        <taxon>Ecdysozoa</taxon>
        <taxon>Nematoda</taxon>
        <taxon>Chromadorea</taxon>
        <taxon>Rhabditida</taxon>
        <taxon>Rhabditina</taxon>
        <taxon>Rhabditomorpha</taxon>
        <taxon>Strongyloidea</taxon>
        <taxon>Ancylostomatidae</taxon>
        <taxon>Ancylostomatinae</taxon>
        <taxon>Ancylostoma</taxon>
    </lineage>
</organism>
<keyword evidence="1" id="KW-0812">Transmembrane</keyword>
<feature type="transmembrane region" description="Helical" evidence="1">
    <location>
        <begin position="38"/>
        <end position="63"/>
    </location>
</feature>
<keyword evidence="3" id="KW-1185">Reference proteome</keyword>
<dbReference type="Gene3D" id="1.20.1070.10">
    <property type="entry name" value="Rhodopsin 7-helix transmembrane proteins"/>
    <property type="match status" value="1"/>
</dbReference>
<name>A0A0C2DK86_9BILA</name>
<evidence type="ECO:0000256" key="1">
    <source>
        <dbReference type="SAM" id="Phobius"/>
    </source>
</evidence>
<dbReference type="OrthoDB" id="5818326at2759"/>
<keyword evidence="1" id="KW-0472">Membrane</keyword>
<dbReference type="EMBL" id="KN729001">
    <property type="protein sequence ID" value="KIH62922.1"/>
    <property type="molecule type" value="Genomic_DNA"/>
</dbReference>
<dbReference type="Proteomes" id="UP000054047">
    <property type="component" value="Unassembled WGS sequence"/>
</dbReference>
<protein>
    <submittedName>
        <fullName evidence="2">Uncharacterized protein</fullName>
    </submittedName>
</protein>
<reference evidence="2 3" key="1">
    <citation type="submission" date="2013-12" db="EMBL/GenBank/DDBJ databases">
        <title>Draft genome of the parsitic nematode Ancylostoma duodenale.</title>
        <authorList>
            <person name="Mitreva M."/>
        </authorList>
    </citation>
    <scope>NUCLEOTIDE SEQUENCE [LARGE SCALE GENOMIC DNA]</scope>
    <source>
        <strain evidence="2 3">Zhejiang</strain>
    </source>
</reference>
<proteinExistence type="predicted"/>
<dbReference type="AlphaFoldDB" id="A0A0C2DK86"/>